<name>A0A367M9S1_PSEAI</name>
<evidence type="ECO:0000259" key="2">
    <source>
        <dbReference type="Pfam" id="PF06662"/>
    </source>
</evidence>
<dbReference type="SUPFAM" id="SSF48208">
    <property type="entry name" value="Six-hairpin glycosidases"/>
    <property type="match status" value="1"/>
</dbReference>
<dbReference type="InterPro" id="IPR010598">
    <property type="entry name" value="C5-epim_C"/>
</dbReference>
<accession>A0A367M9S1</accession>
<evidence type="ECO:0000313" key="4">
    <source>
        <dbReference type="Proteomes" id="UP000253594"/>
    </source>
</evidence>
<feature type="chain" id="PRO_5030067825" description="D-glucuronyl C5-epimerase C-terminal domain-containing protein" evidence="1">
    <location>
        <begin position="23"/>
        <end position="551"/>
    </location>
</feature>
<keyword evidence="1" id="KW-0732">Signal</keyword>
<dbReference type="Proteomes" id="UP000253594">
    <property type="component" value="Unassembled WGS sequence"/>
</dbReference>
<feature type="domain" description="D-glucuronyl C5-epimerase C-terminal" evidence="2">
    <location>
        <begin position="125"/>
        <end position="304"/>
    </location>
</feature>
<dbReference type="PANTHER" id="PTHR13174:SF3">
    <property type="entry name" value="D-GLUCURONYL C5-EPIMERASE"/>
    <property type="match status" value="1"/>
</dbReference>
<feature type="signal peptide" evidence="1">
    <location>
        <begin position="1"/>
        <end position="22"/>
    </location>
</feature>
<dbReference type="Pfam" id="PF06662">
    <property type="entry name" value="C5-epim_C"/>
    <property type="match status" value="1"/>
</dbReference>
<dbReference type="GO" id="GO:0005975">
    <property type="term" value="P:carbohydrate metabolic process"/>
    <property type="evidence" value="ECO:0007669"/>
    <property type="project" value="InterPro"/>
</dbReference>
<proteinExistence type="predicted"/>
<comment type="caution">
    <text evidence="3">The sequence shown here is derived from an EMBL/GenBank/DDBJ whole genome shotgun (WGS) entry which is preliminary data.</text>
</comment>
<dbReference type="PANTHER" id="PTHR13174">
    <property type="entry name" value="D-GLUCURONYL C5-EPIMERASE"/>
    <property type="match status" value="1"/>
</dbReference>
<dbReference type="GO" id="GO:0015012">
    <property type="term" value="P:heparan sulfate proteoglycan biosynthetic process"/>
    <property type="evidence" value="ECO:0007669"/>
    <property type="project" value="InterPro"/>
</dbReference>
<dbReference type="InterPro" id="IPR008928">
    <property type="entry name" value="6-hairpin_glycosidase_sf"/>
</dbReference>
<gene>
    <name evidence="3" type="ORF">DT376_14025</name>
</gene>
<protein>
    <recommendedName>
        <fullName evidence="2">D-glucuronyl C5-epimerase C-terminal domain-containing protein</fullName>
    </recommendedName>
</protein>
<evidence type="ECO:0000313" key="3">
    <source>
        <dbReference type="EMBL" id="RCI74247.1"/>
    </source>
</evidence>
<organism evidence="3 4">
    <name type="scientific">Pseudomonas aeruginosa</name>
    <dbReference type="NCBI Taxonomy" id="287"/>
    <lineage>
        <taxon>Bacteria</taxon>
        <taxon>Pseudomonadati</taxon>
        <taxon>Pseudomonadota</taxon>
        <taxon>Gammaproteobacteria</taxon>
        <taxon>Pseudomonadales</taxon>
        <taxon>Pseudomonadaceae</taxon>
        <taxon>Pseudomonas</taxon>
    </lineage>
</organism>
<dbReference type="RefSeq" id="WP_079388669.1">
    <property type="nucleotide sequence ID" value="NZ_CP054844.1"/>
</dbReference>
<dbReference type="InterPro" id="IPR039721">
    <property type="entry name" value="C5-epimerase"/>
</dbReference>
<dbReference type="AlphaFoldDB" id="A0A367M9S1"/>
<dbReference type="GO" id="GO:0047464">
    <property type="term" value="F:heparosan-N-sulfate-glucuronate 5-epimerase activity"/>
    <property type="evidence" value="ECO:0007669"/>
    <property type="project" value="InterPro"/>
</dbReference>
<reference evidence="3 4" key="1">
    <citation type="submission" date="2018-07" db="EMBL/GenBank/DDBJ databases">
        <title>Mechanisms of high-level aminoglycoside resistance among Gram-negative pathogens in Brazil.</title>
        <authorList>
            <person name="Ballaben A.S."/>
            <person name="Darini A.L.C."/>
            <person name="Doi Y."/>
        </authorList>
    </citation>
    <scope>NUCLEOTIDE SEQUENCE [LARGE SCALE GENOMIC DNA]</scope>
    <source>
        <strain evidence="3 4">B2-305</strain>
    </source>
</reference>
<dbReference type="EMBL" id="QORE01000414">
    <property type="protein sequence ID" value="RCI74247.1"/>
    <property type="molecule type" value="Genomic_DNA"/>
</dbReference>
<evidence type="ECO:0000256" key="1">
    <source>
        <dbReference type="SAM" id="SignalP"/>
    </source>
</evidence>
<sequence>MNGLATRIVFSILIITTFNSFAESSGSKTYCPSIGAAPRTPHASADQYATSGKFSISKDGIALFDYGESYGGLGKWANPYFNSNYANALYRDWINTGCTDNGLKKRFLTVADWYVDSAEIRQGMAVWTYPFHNDHFDLDPGWISGIGQARIAGVLYRAYAVSKKAEYKLIADEAMETYQREIKDGGVVTYEDGVTWIEEAPDHNGRSYKILNGHITGLTGIIDIYEITRNPEWKALIDKAVAAVKRDISKFDDGFISLYSMDMPTDKRRMAERGGYNSLHVEQMLWLYEHFNDPIFLKWAMHFQSYEKNTDRYSASYSVNAKTNGPERAKALMGGSAWTANEFPATFTIEPERPEIYKGIAFDSLDLERRPYDFTVKAKLKGKNVSVVKIKNNEKLWDDILFKSPVKADKIEIEIEKGYRIVALASIMPIKKEFGLSTVVNQCNYRPVPISGSREVTYTFYDALDNNDSTSMPVHCDGWMIIPSSGMKEIAIKAAGYTGSKFKISQSDDLKSWRDTTVKSSPTEHTAKLNSKFTKIEFDRLTKEIKEITFR</sequence>